<dbReference type="Proteomes" id="UP001558652">
    <property type="component" value="Unassembled WGS sequence"/>
</dbReference>
<protein>
    <submittedName>
        <fullName evidence="2">Uncharacterized protein</fullName>
    </submittedName>
</protein>
<sequence>IFLLQSESSRLRDLKTQLKHINLEVHTFIAESDHPSPAQLKDEVAELFRVWEDTNQSIRSELNSLQEVGAAFQQFESHLAGLQVALRGDQETLRVLDIALQQRGGSVSPDLASSVRDLAKVLSEKQDSPEELGAGAGTTEGSLSDSGISDSGSEQDLSERERRLAALRRLVRHLEAVLAPGSAAIVNMSKRIEQTENELRGLQQTCRDLIVRTAVCAEAKSKSEANCKTLPDHQEIEQNNNMRLVCNVYYFDKR</sequence>
<organism evidence="2 3">
    <name type="scientific">Ranatra chinensis</name>
    <dbReference type="NCBI Taxonomy" id="642074"/>
    <lineage>
        <taxon>Eukaryota</taxon>
        <taxon>Metazoa</taxon>
        <taxon>Ecdysozoa</taxon>
        <taxon>Arthropoda</taxon>
        <taxon>Hexapoda</taxon>
        <taxon>Insecta</taxon>
        <taxon>Pterygota</taxon>
        <taxon>Neoptera</taxon>
        <taxon>Paraneoptera</taxon>
        <taxon>Hemiptera</taxon>
        <taxon>Heteroptera</taxon>
        <taxon>Panheteroptera</taxon>
        <taxon>Nepomorpha</taxon>
        <taxon>Nepidae</taxon>
        <taxon>Ranatrinae</taxon>
        <taxon>Ranatra</taxon>
    </lineage>
</organism>
<name>A0ABD0YT54_9HEMI</name>
<dbReference type="Gene3D" id="1.20.58.60">
    <property type="match status" value="1"/>
</dbReference>
<accession>A0ABD0YT54</accession>
<gene>
    <name evidence="2" type="ORF">AAG570_008998</name>
</gene>
<evidence type="ECO:0000256" key="1">
    <source>
        <dbReference type="SAM" id="MobiDB-lite"/>
    </source>
</evidence>
<dbReference type="AlphaFoldDB" id="A0ABD0YT54"/>
<proteinExistence type="predicted"/>
<feature type="non-terminal residue" evidence="2">
    <location>
        <position position="1"/>
    </location>
</feature>
<feature type="compositionally biased region" description="Low complexity" evidence="1">
    <location>
        <begin position="131"/>
        <end position="152"/>
    </location>
</feature>
<keyword evidence="3" id="KW-1185">Reference proteome</keyword>
<evidence type="ECO:0000313" key="2">
    <source>
        <dbReference type="EMBL" id="KAL1138936.1"/>
    </source>
</evidence>
<dbReference type="PANTHER" id="PTHR21524">
    <property type="entry name" value="SPECTRIN REPEAT CONTAINING NUCLEAR ENVELOPE PROTEIN 2"/>
    <property type="match status" value="1"/>
</dbReference>
<dbReference type="EMBL" id="JBFDAA010000003">
    <property type="protein sequence ID" value="KAL1138936.1"/>
    <property type="molecule type" value="Genomic_DNA"/>
</dbReference>
<feature type="region of interest" description="Disordered" evidence="1">
    <location>
        <begin position="123"/>
        <end position="159"/>
    </location>
</feature>
<dbReference type="PANTHER" id="PTHR21524:SF5">
    <property type="entry name" value="SPECTRIN REPEAT CONTAINING NUCLEAR ENVELOPE PROTEIN 2"/>
    <property type="match status" value="1"/>
</dbReference>
<evidence type="ECO:0000313" key="3">
    <source>
        <dbReference type="Proteomes" id="UP001558652"/>
    </source>
</evidence>
<reference evidence="2 3" key="1">
    <citation type="submission" date="2024-07" db="EMBL/GenBank/DDBJ databases">
        <title>Chromosome-level genome assembly of the water stick insect Ranatra chinensis (Heteroptera: Nepidae).</title>
        <authorList>
            <person name="Liu X."/>
        </authorList>
    </citation>
    <scope>NUCLEOTIDE SEQUENCE [LARGE SCALE GENOMIC DNA]</scope>
    <source>
        <strain evidence="2">Cailab_2021Rc</strain>
        <tissue evidence="2">Muscle</tissue>
    </source>
</reference>
<comment type="caution">
    <text evidence="2">The sequence shown here is derived from an EMBL/GenBank/DDBJ whole genome shotgun (WGS) entry which is preliminary data.</text>
</comment>